<evidence type="ECO:0000313" key="11">
    <source>
        <dbReference type="EMBL" id="NYE96411.1"/>
    </source>
</evidence>
<protein>
    <submittedName>
        <fullName evidence="11">Glutamate transport system permease protein</fullName>
    </submittedName>
</protein>
<dbReference type="NCBIfam" id="TIGR01726">
    <property type="entry name" value="HEQRo_perm_3TM"/>
    <property type="match status" value="1"/>
</dbReference>
<dbReference type="GO" id="GO:0022857">
    <property type="term" value="F:transmembrane transporter activity"/>
    <property type="evidence" value="ECO:0007669"/>
    <property type="project" value="InterPro"/>
</dbReference>
<dbReference type="SUPFAM" id="SSF161098">
    <property type="entry name" value="MetI-like"/>
    <property type="match status" value="1"/>
</dbReference>
<keyword evidence="6" id="KW-0029">Amino-acid transport</keyword>
<name>A0A7Y9S8W6_9MICC</name>
<dbReference type="PROSITE" id="PS50928">
    <property type="entry name" value="ABC_TM1"/>
    <property type="match status" value="1"/>
</dbReference>
<dbReference type="Pfam" id="PF00528">
    <property type="entry name" value="BPD_transp_1"/>
    <property type="match status" value="1"/>
</dbReference>
<dbReference type="GO" id="GO:0043190">
    <property type="term" value="C:ATP-binding cassette (ABC) transporter complex"/>
    <property type="evidence" value="ECO:0007669"/>
    <property type="project" value="InterPro"/>
</dbReference>
<evidence type="ECO:0000256" key="2">
    <source>
        <dbReference type="ARBA" id="ARBA00010072"/>
    </source>
</evidence>
<feature type="transmembrane region" description="Helical" evidence="9">
    <location>
        <begin position="52"/>
        <end position="75"/>
    </location>
</feature>
<dbReference type="AlphaFoldDB" id="A0A7Y9S8W6"/>
<feature type="transmembrane region" description="Helical" evidence="9">
    <location>
        <begin position="186"/>
        <end position="205"/>
    </location>
</feature>
<evidence type="ECO:0000256" key="7">
    <source>
        <dbReference type="ARBA" id="ARBA00022989"/>
    </source>
</evidence>
<evidence type="ECO:0000259" key="10">
    <source>
        <dbReference type="PROSITE" id="PS50928"/>
    </source>
</evidence>
<gene>
    <name evidence="11" type="ORF">FHU41_002661</name>
</gene>
<evidence type="ECO:0000256" key="9">
    <source>
        <dbReference type="RuleBase" id="RU363032"/>
    </source>
</evidence>
<dbReference type="RefSeq" id="WP_179390067.1">
    <property type="nucleotide sequence ID" value="NZ_JACBYQ010000002.1"/>
</dbReference>
<dbReference type="Proteomes" id="UP000521748">
    <property type="component" value="Unassembled WGS sequence"/>
</dbReference>
<organism evidence="11 12">
    <name type="scientific">Psychromicrobium silvestre</name>
    <dbReference type="NCBI Taxonomy" id="1645614"/>
    <lineage>
        <taxon>Bacteria</taxon>
        <taxon>Bacillati</taxon>
        <taxon>Actinomycetota</taxon>
        <taxon>Actinomycetes</taxon>
        <taxon>Micrococcales</taxon>
        <taxon>Micrococcaceae</taxon>
        <taxon>Psychromicrobium</taxon>
    </lineage>
</organism>
<evidence type="ECO:0000256" key="5">
    <source>
        <dbReference type="ARBA" id="ARBA00022692"/>
    </source>
</evidence>
<feature type="domain" description="ABC transmembrane type-1" evidence="10">
    <location>
        <begin position="16"/>
        <end position="204"/>
    </location>
</feature>
<evidence type="ECO:0000256" key="4">
    <source>
        <dbReference type="ARBA" id="ARBA00022475"/>
    </source>
</evidence>
<dbReference type="InterPro" id="IPR010065">
    <property type="entry name" value="AA_ABC_transptr_permease_3TM"/>
</dbReference>
<dbReference type="PANTHER" id="PTHR30614:SF37">
    <property type="entry name" value="AMINO-ACID ABC TRANSPORTER PERMEASE PROTEIN YHDX-RELATED"/>
    <property type="match status" value="1"/>
</dbReference>
<feature type="transmembrane region" description="Helical" evidence="9">
    <location>
        <begin position="20"/>
        <end position="40"/>
    </location>
</feature>
<evidence type="ECO:0000256" key="3">
    <source>
        <dbReference type="ARBA" id="ARBA00022448"/>
    </source>
</evidence>
<feature type="transmembrane region" description="Helical" evidence="9">
    <location>
        <begin position="81"/>
        <end position="101"/>
    </location>
</feature>
<accession>A0A7Y9S8W6</accession>
<dbReference type="EMBL" id="JACBYQ010000002">
    <property type="protein sequence ID" value="NYE96411.1"/>
    <property type="molecule type" value="Genomic_DNA"/>
</dbReference>
<dbReference type="PANTHER" id="PTHR30614">
    <property type="entry name" value="MEMBRANE COMPONENT OF AMINO ACID ABC TRANSPORTER"/>
    <property type="match status" value="1"/>
</dbReference>
<evidence type="ECO:0000256" key="8">
    <source>
        <dbReference type="ARBA" id="ARBA00023136"/>
    </source>
</evidence>
<keyword evidence="8 9" id="KW-0472">Membrane</keyword>
<evidence type="ECO:0000313" key="12">
    <source>
        <dbReference type="Proteomes" id="UP000521748"/>
    </source>
</evidence>
<proteinExistence type="inferred from homology"/>
<reference evidence="11 12" key="1">
    <citation type="submission" date="2020-07" db="EMBL/GenBank/DDBJ databases">
        <title>Sequencing the genomes of 1000 actinobacteria strains.</title>
        <authorList>
            <person name="Klenk H.-P."/>
        </authorList>
    </citation>
    <scope>NUCLEOTIDE SEQUENCE [LARGE SCALE GENOMIC DNA]</scope>
    <source>
        <strain evidence="11 12">DSM 102047</strain>
    </source>
</reference>
<evidence type="ECO:0000256" key="6">
    <source>
        <dbReference type="ARBA" id="ARBA00022970"/>
    </source>
</evidence>
<keyword evidence="7 9" id="KW-1133">Transmembrane helix</keyword>
<dbReference type="GO" id="GO:0006865">
    <property type="term" value="P:amino acid transport"/>
    <property type="evidence" value="ECO:0007669"/>
    <property type="project" value="UniProtKB-KW"/>
</dbReference>
<keyword evidence="4" id="KW-1003">Cell membrane</keyword>
<feature type="transmembrane region" description="Helical" evidence="9">
    <location>
        <begin position="146"/>
        <end position="166"/>
    </location>
</feature>
<comment type="caution">
    <text evidence="11">The sequence shown here is derived from an EMBL/GenBank/DDBJ whole genome shotgun (WGS) entry which is preliminary data.</text>
</comment>
<keyword evidence="5 9" id="KW-0812">Transmembrane</keyword>
<dbReference type="Gene3D" id="1.10.3720.10">
    <property type="entry name" value="MetI-like"/>
    <property type="match status" value="1"/>
</dbReference>
<evidence type="ECO:0000256" key="1">
    <source>
        <dbReference type="ARBA" id="ARBA00004651"/>
    </source>
</evidence>
<dbReference type="InterPro" id="IPR000515">
    <property type="entry name" value="MetI-like"/>
</dbReference>
<keyword evidence="3 9" id="KW-0813">Transport</keyword>
<comment type="similarity">
    <text evidence="2">Belongs to the binding-protein-dependent transport system permease family. HisMQ subfamily.</text>
</comment>
<comment type="subcellular location">
    <subcellularLocation>
        <location evidence="1 9">Cell membrane</location>
        <topology evidence="1 9">Multi-pass membrane protein</topology>
    </subcellularLocation>
</comment>
<dbReference type="CDD" id="cd06261">
    <property type="entry name" value="TM_PBP2"/>
    <property type="match status" value="1"/>
</dbReference>
<dbReference type="InterPro" id="IPR035906">
    <property type="entry name" value="MetI-like_sf"/>
</dbReference>
<dbReference type="InterPro" id="IPR043429">
    <property type="entry name" value="ArtM/GltK/GlnP/TcyL/YhdX-like"/>
</dbReference>
<sequence>MEILLKQYLGSFGQGLWLTAQLTVGGFLGAIVLGLVLATFRIGPVRYLRGVGLVYVEIFRNVPLVSLLILMVYGLPEIGVTIAYVPSVVLAMILVGAAFACEVFRTGVNAIPAGQIEAARAIGLGFFGILREVVFPQAARAMVQPLVTLFIGVLLSSSLAGVVGVMDLTAQVSFINNKEALGLTTFLVAAVIYAAIALGAGAIGSRLEVKLRVLR</sequence>
<keyword evidence="12" id="KW-1185">Reference proteome</keyword>